<dbReference type="AlphaFoldDB" id="A0A1B8PVK7"/>
<accession>A0A1B8PVK7</accession>
<evidence type="ECO:0000313" key="2">
    <source>
        <dbReference type="Proteomes" id="UP000092607"/>
    </source>
</evidence>
<organism evidence="1 2">
    <name type="scientific">Moraxella lacunata</name>
    <dbReference type="NCBI Taxonomy" id="477"/>
    <lineage>
        <taxon>Bacteria</taxon>
        <taxon>Pseudomonadati</taxon>
        <taxon>Pseudomonadota</taxon>
        <taxon>Gammaproteobacteria</taxon>
        <taxon>Moraxellales</taxon>
        <taxon>Moraxellaceae</taxon>
        <taxon>Moraxella</taxon>
    </lineage>
</organism>
<gene>
    <name evidence="1" type="ORF">A9309_11220</name>
</gene>
<dbReference type="EMBL" id="LZMS01000104">
    <property type="protein sequence ID" value="OBX59622.1"/>
    <property type="molecule type" value="Genomic_DNA"/>
</dbReference>
<dbReference type="Proteomes" id="UP000092607">
    <property type="component" value="Unassembled WGS sequence"/>
</dbReference>
<sequence>MGSYLTFDEDIRLTKSHDSLIIQEPLFDMARMKHAIDDYETKEQALQNGLTLPQGKNETELLAWLDENIPTHLPNADKLAYF</sequence>
<evidence type="ECO:0000313" key="1">
    <source>
        <dbReference type="EMBL" id="OBX59622.1"/>
    </source>
</evidence>
<comment type="caution">
    <text evidence="1">The sequence shown here is derived from an EMBL/GenBank/DDBJ whole genome shotgun (WGS) entry which is preliminary data.</text>
</comment>
<proteinExistence type="predicted"/>
<name>A0A1B8PVK7_MORLA</name>
<reference evidence="1 2" key="1">
    <citation type="submission" date="2016-06" db="EMBL/GenBank/DDBJ databases">
        <title>Draft genome of Moraxella lacunata CCUG 57757A.</title>
        <authorList>
            <person name="Salva-Serra F."/>
            <person name="Engstrom-Jakobsson H."/>
            <person name="Thorell K."/>
            <person name="Gonzales-Siles L."/>
            <person name="Karlsson R."/>
            <person name="Boulund F."/>
            <person name="Engstrand L."/>
            <person name="Kristiansson E."/>
            <person name="Moore E."/>
        </authorList>
    </citation>
    <scope>NUCLEOTIDE SEQUENCE [LARGE SCALE GENOMIC DNA]</scope>
    <source>
        <strain evidence="1 2">CCUG 57757A</strain>
    </source>
</reference>
<protein>
    <submittedName>
        <fullName evidence="1">Uncharacterized protein</fullName>
    </submittedName>
</protein>
<dbReference type="RefSeq" id="WP_065256824.1">
    <property type="nucleotide sequence ID" value="NZ_JARDJM010000038.1"/>
</dbReference>